<evidence type="ECO:0000256" key="2">
    <source>
        <dbReference type="ARBA" id="ARBA00022927"/>
    </source>
</evidence>
<dbReference type="GO" id="GO:1990745">
    <property type="term" value="C:EARP complex"/>
    <property type="evidence" value="ECO:0007669"/>
    <property type="project" value="InterPro"/>
</dbReference>
<dbReference type="GO" id="GO:0015031">
    <property type="term" value="P:protein transport"/>
    <property type="evidence" value="ECO:0007669"/>
    <property type="project" value="UniProtKB-KW"/>
</dbReference>
<reference evidence="5" key="1">
    <citation type="journal article" date="2021" name="J. Hered.">
        <title>Genome Assembly of Salicaceae Populus deltoides (Eastern Cottonwood) I-69 Based on Nanopore Sequencing and Hi-C Technologies.</title>
        <authorList>
            <person name="Bai S."/>
            <person name="Wu H."/>
            <person name="Zhang J."/>
            <person name="Pan Z."/>
            <person name="Zhao W."/>
            <person name="Li Z."/>
            <person name="Tong C."/>
        </authorList>
    </citation>
    <scope>NUCLEOTIDE SEQUENCE</scope>
    <source>
        <tissue evidence="5">Leaf</tissue>
    </source>
</reference>
<keyword evidence="2" id="KW-0653">Protein transport</keyword>
<protein>
    <recommendedName>
        <fullName evidence="4">Vacuolar protein sorting-associated protein 54 N-terminal domain-containing protein</fullName>
    </recommendedName>
</protein>
<evidence type="ECO:0000256" key="1">
    <source>
        <dbReference type="ARBA" id="ARBA00022448"/>
    </source>
</evidence>
<evidence type="ECO:0000313" key="6">
    <source>
        <dbReference type="Proteomes" id="UP000807159"/>
    </source>
</evidence>
<name>A0A8T2Y380_POPDE</name>
<sequence length="194" mass="21439">MQPNLFPFGSVFGNPFLLNADLGEDGVRFGFESSRLFFLVPFLLLQGGGGGGDGGGMDLSKVGEKILSSVRSARSLGLLPPPVDRPEVPARAAAAAAVARVLAGMPPHQRFNLPSSSEELQSIYGSRIQGHMVEELEEDFYEEDFDPVRHILEHVPSEENELMYFEEQATLRIAQLDRVAERLSHHVMEHHEVM</sequence>
<keyword evidence="3" id="KW-0175">Coiled coil</keyword>
<dbReference type="Proteomes" id="UP000807159">
    <property type="component" value="Chromosome 9"/>
</dbReference>
<dbReference type="PANTHER" id="PTHR13258">
    <property type="entry name" value="SYNDETIN"/>
    <property type="match status" value="1"/>
</dbReference>
<evidence type="ECO:0000313" key="5">
    <source>
        <dbReference type="EMBL" id="KAH8499555.1"/>
    </source>
</evidence>
<accession>A0A8T2Y380</accession>
<feature type="domain" description="Vacuolar protein sorting-associated protein 54 N-terminal" evidence="4">
    <location>
        <begin position="133"/>
        <end position="194"/>
    </location>
</feature>
<evidence type="ECO:0000256" key="3">
    <source>
        <dbReference type="ARBA" id="ARBA00023054"/>
    </source>
</evidence>
<dbReference type="EMBL" id="JACEGQ020000009">
    <property type="protein sequence ID" value="KAH8499555.1"/>
    <property type="molecule type" value="Genomic_DNA"/>
</dbReference>
<dbReference type="PANTHER" id="PTHR13258:SF0">
    <property type="entry name" value="SYNDETIN"/>
    <property type="match status" value="1"/>
</dbReference>
<proteinExistence type="predicted"/>
<dbReference type="InterPro" id="IPR040047">
    <property type="entry name" value="VPS50"/>
</dbReference>
<dbReference type="Pfam" id="PF10475">
    <property type="entry name" value="Vps54_N"/>
    <property type="match status" value="1"/>
</dbReference>
<keyword evidence="1" id="KW-0813">Transport</keyword>
<comment type="caution">
    <text evidence="5">The sequence shown here is derived from an EMBL/GenBank/DDBJ whole genome shotgun (WGS) entry which is preliminary data.</text>
</comment>
<gene>
    <name evidence="5" type="ORF">H0E87_018149</name>
</gene>
<dbReference type="InterPro" id="IPR019515">
    <property type="entry name" value="VPS54_N"/>
</dbReference>
<dbReference type="GO" id="GO:0032456">
    <property type="term" value="P:endocytic recycling"/>
    <property type="evidence" value="ECO:0007669"/>
    <property type="project" value="InterPro"/>
</dbReference>
<organism evidence="5 6">
    <name type="scientific">Populus deltoides</name>
    <name type="common">Eastern poplar</name>
    <name type="synonym">Eastern cottonwood</name>
    <dbReference type="NCBI Taxonomy" id="3696"/>
    <lineage>
        <taxon>Eukaryota</taxon>
        <taxon>Viridiplantae</taxon>
        <taxon>Streptophyta</taxon>
        <taxon>Embryophyta</taxon>
        <taxon>Tracheophyta</taxon>
        <taxon>Spermatophyta</taxon>
        <taxon>Magnoliopsida</taxon>
        <taxon>eudicotyledons</taxon>
        <taxon>Gunneridae</taxon>
        <taxon>Pentapetalae</taxon>
        <taxon>rosids</taxon>
        <taxon>fabids</taxon>
        <taxon>Malpighiales</taxon>
        <taxon>Salicaceae</taxon>
        <taxon>Saliceae</taxon>
        <taxon>Populus</taxon>
    </lineage>
</organism>
<dbReference type="GO" id="GO:0005829">
    <property type="term" value="C:cytosol"/>
    <property type="evidence" value="ECO:0007669"/>
    <property type="project" value="GOC"/>
</dbReference>
<feature type="non-terminal residue" evidence="5">
    <location>
        <position position="1"/>
    </location>
</feature>
<evidence type="ECO:0000259" key="4">
    <source>
        <dbReference type="Pfam" id="PF10475"/>
    </source>
</evidence>
<dbReference type="GO" id="GO:0000149">
    <property type="term" value="F:SNARE binding"/>
    <property type="evidence" value="ECO:0007669"/>
    <property type="project" value="TreeGrafter"/>
</dbReference>
<keyword evidence="6" id="KW-1185">Reference proteome</keyword>
<dbReference type="AlphaFoldDB" id="A0A8T2Y380"/>
<dbReference type="GO" id="GO:0042147">
    <property type="term" value="P:retrograde transport, endosome to Golgi"/>
    <property type="evidence" value="ECO:0007669"/>
    <property type="project" value="InterPro"/>
</dbReference>